<dbReference type="InterPro" id="IPR014710">
    <property type="entry name" value="RmlC-like_jellyroll"/>
</dbReference>
<dbReference type="GO" id="GO:0000271">
    <property type="term" value="P:polysaccharide biosynthetic process"/>
    <property type="evidence" value="ECO:0007669"/>
    <property type="project" value="TreeGrafter"/>
</dbReference>
<evidence type="ECO:0000313" key="5">
    <source>
        <dbReference type="Proteomes" id="UP001206128"/>
    </source>
</evidence>
<dbReference type="GO" id="GO:0005829">
    <property type="term" value="C:cytosol"/>
    <property type="evidence" value="ECO:0007669"/>
    <property type="project" value="TreeGrafter"/>
</dbReference>
<dbReference type="Pfam" id="PF00908">
    <property type="entry name" value="dTDP_sugar_isom"/>
    <property type="match status" value="1"/>
</dbReference>
<comment type="caution">
    <text evidence="4">The sequence shown here is derived from an EMBL/GenBank/DDBJ whole genome shotgun (WGS) entry which is preliminary data.</text>
</comment>
<dbReference type="InterPro" id="IPR000888">
    <property type="entry name" value="RmlC-like"/>
</dbReference>
<dbReference type="InterPro" id="IPR011051">
    <property type="entry name" value="RmlC_Cupin_sf"/>
</dbReference>
<accession>A0AAE3GGU5</accession>
<dbReference type="PANTHER" id="PTHR21047">
    <property type="entry name" value="DTDP-6-DEOXY-D-GLUCOSE-3,5 EPIMERASE"/>
    <property type="match status" value="1"/>
</dbReference>
<dbReference type="GO" id="GO:0019305">
    <property type="term" value="P:dTDP-rhamnose biosynthetic process"/>
    <property type="evidence" value="ECO:0007669"/>
    <property type="project" value="TreeGrafter"/>
</dbReference>
<dbReference type="Proteomes" id="UP001206128">
    <property type="component" value="Unassembled WGS sequence"/>
</dbReference>
<dbReference type="PANTHER" id="PTHR21047:SF2">
    <property type="entry name" value="THYMIDINE DIPHOSPHO-4-KETO-RHAMNOSE 3,5-EPIMERASE"/>
    <property type="match status" value="1"/>
</dbReference>
<evidence type="ECO:0000313" key="4">
    <source>
        <dbReference type="EMBL" id="MCP2168001.1"/>
    </source>
</evidence>
<name>A0AAE3GGU5_9PSEU</name>
<dbReference type="EMBL" id="JAMTCK010000012">
    <property type="protein sequence ID" value="MCP2168001.1"/>
    <property type="molecule type" value="Genomic_DNA"/>
</dbReference>
<feature type="active site" description="Proton donor" evidence="2">
    <location>
        <position position="138"/>
    </location>
</feature>
<keyword evidence="5" id="KW-1185">Reference proteome</keyword>
<protein>
    <submittedName>
        <fullName evidence="4">dTDP-4-dehydrorhamnose 3,5-epimerase</fullName>
    </submittedName>
</protein>
<feature type="active site" description="Proton acceptor" evidence="2">
    <location>
        <position position="68"/>
    </location>
</feature>
<dbReference type="AlphaFoldDB" id="A0AAE3GGU5"/>
<gene>
    <name evidence="4" type="ORF">LX83_004875</name>
</gene>
<sequence>MLRLTAMRVRELRIAGAFEFVPPSFPDERGLFVAPYQEPAFVEAVGHPLHVAQTNHSVSRRGTIRGVHFADVPPGQAKYIHCPRGRLLDVVIDLRVGSPTFGQWDQVLLDADEPRAVYLSEGLGHAAMALADDTVMHYLCSTSYNPTAEHGVNPLDAALGLPWPTDITPILSEKDAAAPTLEQALAAGLLPDYAECLVHYDSLRVTVG</sequence>
<reference evidence="4" key="1">
    <citation type="submission" date="2022-06" db="EMBL/GenBank/DDBJ databases">
        <title>Genomic Encyclopedia of Archaeal and Bacterial Type Strains, Phase II (KMG-II): from individual species to whole genera.</title>
        <authorList>
            <person name="Goeker M."/>
        </authorList>
    </citation>
    <scope>NUCLEOTIDE SEQUENCE</scope>
    <source>
        <strain evidence="4">DSM 43935</strain>
    </source>
</reference>
<dbReference type="Gene3D" id="2.60.120.10">
    <property type="entry name" value="Jelly Rolls"/>
    <property type="match status" value="1"/>
</dbReference>
<proteinExistence type="inferred from homology"/>
<evidence type="ECO:0000256" key="1">
    <source>
        <dbReference type="ARBA" id="ARBA00010154"/>
    </source>
</evidence>
<comment type="similarity">
    <text evidence="1">Belongs to the dTDP-4-dehydrorhamnose 3,5-epimerase family.</text>
</comment>
<dbReference type="GO" id="GO:0008830">
    <property type="term" value="F:dTDP-4-dehydrorhamnose 3,5-epimerase activity"/>
    <property type="evidence" value="ECO:0007669"/>
    <property type="project" value="InterPro"/>
</dbReference>
<evidence type="ECO:0000256" key="3">
    <source>
        <dbReference type="PIRSR" id="PIRSR600888-3"/>
    </source>
</evidence>
<evidence type="ECO:0000256" key="2">
    <source>
        <dbReference type="PIRSR" id="PIRSR600888-1"/>
    </source>
</evidence>
<dbReference type="SUPFAM" id="SSF51182">
    <property type="entry name" value="RmlC-like cupins"/>
    <property type="match status" value="1"/>
</dbReference>
<dbReference type="CDD" id="cd00438">
    <property type="entry name" value="cupin_RmlC"/>
    <property type="match status" value="1"/>
</dbReference>
<feature type="site" description="Participates in a stacking interaction with the thymidine ring of dTDP-4-oxo-6-deoxyglucose" evidence="3">
    <location>
        <position position="144"/>
    </location>
</feature>
<organism evidence="4 5">
    <name type="scientific">Goodfellowiella coeruleoviolacea</name>
    <dbReference type="NCBI Taxonomy" id="334858"/>
    <lineage>
        <taxon>Bacteria</taxon>
        <taxon>Bacillati</taxon>
        <taxon>Actinomycetota</taxon>
        <taxon>Actinomycetes</taxon>
        <taxon>Pseudonocardiales</taxon>
        <taxon>Pseudonocardiaceae</taxon>
        <taxon>Goodfellowiella</taxon>
    </lineage>
</organism>